<dbReference type="AlphaFoldDB" id="A0A1I0E1P9"/>
<evidence type="ECO:0000313" key="3">
    <source>
        <dbReference type="Proteomes" id="UP000182332"/>
    </source>
</evidence>
<accession>A0A1I0E1P9</accession>
<keyword evidence="1" id="KW-1133">Transmembrane helix</keyword>
<keyword evidence="1" id="KW-0812">Transmembrane</keyword>
<feature type="transmembrane region" description="Helical" evidence="1">
    <location>
        <begin position="28"/>
        <end position="49"/>
    </location>
</feature>
<dbReference type="EMBL" id="FOHW01000012">
    <property type="protein sequence ID" value="SET38974.1"/>
    <property type="molecule type" value="Genomic_DNA"/>
</dbReference>
<dbReference type="Pfam" id="PF16137">
    <property type="entry name" value="DUF4845"/>
    <property type="match status" value="1"/>
</dbReference>
<dbReference type="InterPro" id="IPR032314">
    <property type="entry name" value="DUF4845"/>
</dbReference>
<protein>
    <recommendedName>
        <fullName evidence="4">DUF4845 domain-containing protein</fullName>
    </recommendedName>
</protein>
<organism evidence="2 3">
    <name type="scientific">Pseudomonas graminis</name>
    <dbReference type="NCBI Taxonomy" id="158627"/>
    <lineage>
        <taxon>Bacteria</taxon>
        <taxon>Pseudomonadati</taxon>
        <taxon>Pseudomonadota</taxon>
        <taxon>Gammaproteobacteria</taxon>
        <taxon>Pseudomonadales</taxon>
        <taxon>Pseudomonadaceae</taxon>
        <taxon>Pseudomonas</taxon>
    </lineage>
</organism>
<evidence type="ECO:0008006" key="4">
    <source>
        <dbReference type="Google" id="ProtNLM"/>
    </source>
</evidence>
<gene>
    <name evidence="2" type="ORF">SAMN05216197_11254</name>
</gene>
<name>A0A1I0E1P9_9PSED</name>
<keyword evidence="1" id="KW-0472">Membrane</keyword>
<dbReference type="Proteomes" id="UP000182332">
    <property type="component" value="Unassembled WGS sequence"/>
</dbReference>
<reference evidence="2 3" key="1">
    <citation type="submission" date="2016-10" db="EMBL/GenBank/DDBJ databases">
        <authorList>
            <person name="de Groot N.N."/>
        </authorList>
    </citation>
    <scope>NUCLEOTIDE SEQUENCE [LARGE SCALE GENOMIC DNA]</scope>
    <source>
        <strain evidence="2 3">DSM 11363</strain>
    </source>
</reference>
<evidence type="ECO:0000256" key="1">
    <source>
        <dbReference type="SAM" id="Phobius"/>
    </source>
</evidence>
<sequence length="141" mass="15472">MADLAGDREGLLLKAIMTSAGPQKGLSFIGWLVLLAVLAFVGSAAAKIVPHYMDYLSMKKIIESAGTDRTADITNAGDLYAYVAKGMQVNNIRDLDLNKALTVTTENNRFLAHLNYEKRESLIQNIDLVVKFDHEFSVGKP</sequence>
<proteinExistence type="predicted"/>
<evidence type="ECO:0000313" key="2">
    <source>
        <dbReference type="EMBL" id="SET38974.1"/>
    </source>
</evidence>